<evidence type="ECO:0000313" key="2">
    <source>
        <dbReference type="EMBL" id="CBY15804.1"/>
    </source>
</evidence>
<accession>E4Y1R0</accession>
<name>E4Y1R0_OIKDI</name>
<dbReference type="InParanoid" id="E4Y1R0"/>
<dbReference type="Proteomes" id="UP000001307">
    <property type="component" value="Unassembled WGS sequence"/>
</dbReference>
<keyword evidence="3" id="KW-1185">Reference proteome</keyword>
<feature type="compositionally biased region" description="Basic residues" evidence="1">
    <location>
        <begin position="23"/>
        <end position="44"/>
    </location>
</feature>
<dbReference type="AlphaFoldDB" id="E4Y1R0"/>
<reference evidence="2" key="1">
    <citation type="journal article" date="2010" name="Science">
        <title>Plasticity of animal genome architecture unmasked by rapid evolution of a pelagic tunicate.</title>
        <authorList>
            <person name="Denoeud F."/>
            <person name="Henriet S."/>
            <person name="Mungpakdee S."/>
            <person name="Aury J.M."/>
            <person name="Da Silva C."/>
            <person name="Brinkmann H."/>
            <person name="Mikhaleva J."/>
            <person name="Olsen L.C."/>
            <person name="Jubin C."/>
            <person name="Canestro C."/>
            <person name="Bouquet J.M."/>
            <person name="Danks G."/>
            <person name="Poulain J."/>
            <person name="Campsteijn C."/>
            <person name="Adamski M."/>
            <person name="Cross I."/>
            <person name="Yadetie F."/>
            <person name="Muffato M."/>
            <person name="Louis A."/>
            <person name="Butcher S."/>
            <person name="Tsagkogeorga G."/>
            <person name="Konrad A."/>
            <person name="Singh S."/>
            <person name="Jensen M.F."/>
            <person name="Cong E.H."/>
            <person name="Eikeseth-Otteraa H."/>
            <person name="Noel B."/>
            <person name="Anthouard V."/>
            <person name="Porcel B.M."/>
            <person name="Kachouri-Lafond R."/>
            <person name="Nishino A."/>
            <person name="Ugolini M."/>
            <person name="Chourrout P."/>
            <person name="Nishida H."/>
            <person name="Aasland R."/>
            <person name="Huzurbazar S."/>
            <person name="Westhof E."/>
            <person name="Delsuc F."/>
            <person name="Lehrach H."/>
            <person name="Reinhardt R."/>
            <person name="Weissenbach J."/>
            <person name="Roy S.W."/>
            <person name="Artiguenave F."/>
            <person name="Postlethwait J.H."/>
            <person name="Manak J.R."/>
            <person name="Thompson E.M."/>
            <person name="Jaillon O."/>
            <person name="Du Pasquier L."/>
            <person name="Boudinot P."/>
            <person name="Liberles D.A."/>
            <person name="Volff J.N."/>
            <person name="Philippe H."/>
            <person name="Lenhard B."/>
            <person name="Roest Crollius H."/>
            <person name="Wincker P."/>
            <person name="Chourrout D."/>
        </authorList>
    </citation>
    <scope>NUCLEOTIDE SEQUENCE [LARGE SCALE GENOMIC DNA]</scope>
</reference>
<feature type="region of interest" description="Disordered" evidence="1">
    <location>
        <begin position="14"/>
        <end position="44"/>
    </location>
</feature>
<evidence type="ECO:0000256" key="1">
    <source>
        <dbReference type="SAM" id="MobiDB-lite"/>
    </source>
</evidence>
<gene>
    <name evidence="2" type="ORF">GSOID_T00014123001</name>
</gene>
<evidence type="ECO:0000313" key="3">
    <source>
        <dbReference type="Proteomes" id="UP000001307"/>
    </source>
</evidence>
<organism evidence="2">
    <name type="scientific">Oikopleura dioica</name>
    <name type="common">Tunicate</name>
    <dbReference type="NCBI Taxonomy" id="34765"/>
    <lineage>
        <taxon>Eukaryota</taxon>
        <taxon>Metazoa</taxon>
        <taxon>Chordata</taxon>
        <taxon>Tunicata</taxon>
        <taxon>Appendicularia</taxon>
        <taxon>Copelata</taxon>
        <taxon>Oikopleuridae</taxon>
        <taxon>Oikopleura</taxon>
    </lineage>
</organism>
<sequence>MFLKMSTIQLWRRSPSSRVHSLNSKKKRTTSIRSKKGLRRNSFE</sequence>
<dbReference type="EMBL" id="FN653675">
    <property type="protein sequence ID" value="CBY15804.1"/>
    <property type="molecule type" value="Genomic_DNA"/>
</dbReference>
<protein>
    <submittedName>
        <fullName evidence="2">Uncharacterized protein</fullName>
    </submittedName>
</protein>
<proteinExistence type="predicted"/>